<proteinExistence type="predicted"/>
<feature type="region of interest" description="Disordered" evidence="1">
    <location>
        <begin position="97"/>
        <end position="118"/>
    </location>
</feature>
<name>A0ABW0X1X4_9ACTN</name>
<reference evidence="3" key="1">
    <citation type="journal article" date="2019" name="Int. J. Syst. Evol. Microbiol.">
        <title>The Global Catalogue of Microorganisms (GCM) 10K type strain sequencing project: providing services to taxonomists for standard genome sequencing and annotation.</title>
        <authorList>
            <consortium name="The Broad Institute Genomics Platform"/>
            <consortium name="The Broad Institute Genome Sequencing Center for Infectious Disease"/>
            <person name="Wu L."/>
            <person name="Ma J."/>
        </authorList>
    </citation>
    <scope>NUCLEOTIDE SEQUENCE [LARGE SCALE GENOMIC DNA]</scope>
    <source>
        <strain evidence="3">CGMCC 4.1437</strain>
    </source>
</reference>
<dbReference type="EMBL" id="JBHSOF010000018">
    <property type="protein sequence ID" value="MFC5664530.1"/>
    <property type="molecule type" value="Genomic_DNA"/>
</dbReference>
<sequence>MALTEVLDVLREHWDEVQEHLDDDARAAVLALLDAPSADPERTARKIARLVLAAVPDGHPVRAALEDSVRYSQAVHAELINREAVLRALALFRGSPVRPEPAQAASPASPASPVLTPPEDADDWLLAADSVSAADYRAGGHDPADPDLIRLTDRQGTVRLPSFQFDGTSGRPLPVVVAVNRLLDADDDPWGVADWWLGANAWLDAVPARLLGTPGEHTLLAAARAEIAEW</sequence>
<evidence type="ECO:0000313" key="3">
    <source>
        <dbReference type="Proteomes" id="UP001595975"/>
    </source>
</evidence>
<keyword evidence="3" id="KW-1185">Reference proteome</keyword>
<organism evidence="2 3">
    <name type="scientific">Kitasatospora misakiensis</name>
    <dbReference type="NCBI Taxonomy" id="67330"/>
    <lineage>
        <taxon>Bacteria</taxon>
        <taxon>Bacillati</taxon>
        <taxon>Actinomycetota</taxon>
        <taxon>Actinomycetes</taxon>
        <taxon>Kitasatosporales</taxon>
        <taxon>Streptomycetaceae</taxon>
        <taxon>Kitasatospora</taxon>
    </lineage>
</organism>
<dbReference type="Proteomes" id="UP001595975">
    <property type="component" value="Unassembled WGS sequence"/>
</dbReference>
<comment type="caution">
    <text evidence="2">The sequence shown here is derived from an EMBL/GenBank/DDBJ whole genome shotgun (WGS) entry which is preliminary data.</text>
</comment>
<gene>
    <name evidence="2" type="ORF">ACFP3U_16240</name>
</gene>
<accession>A0ABW0X1X4</accession>
<feature type="compositionally biased region" description="Low complexity" evidence="1">
    <location>
        <begin position="100"/>
        <end position="113"/>
    </location>
</feature>
<dbReference type="RefSeq" id="WP_380226228.1">
    <property type="nucleotide sequence ID" value="NZ_JBHSOF010000018.1"/>
</dbReference>
<protein>
    <submittedName>
        <fullName evidence="2">DUF3168 domain-containing protein</fullName>
    </submittedName>
</protein>
<evidence type="ECO:0000256" key="1">
    <source>
        <dbReference type="SAM" id="MobiDB-lite"/>
    </source>
</evidence>
<evidence type="ECO:0000313" key="2">
    <source>
        <dbReference type="EMBL" id="MFC5664530.1"/>
    </source>
</evidence>